<dbReference type="AlphaFoldDB" id="A0A1Q9CMH2"/>
<keyword evidence="8" id="KW-0675">Receptor</keyword>
<accession>A0A1Q9CMH2</accession>
<dbReference type="Proteomes" id="UP000186817">
    <property type="component" value="Unassembled WGS sequence"/>
</dbReference>
<feature type="domain" description="SRP54-type proteins GTP-binding" evidence="7">
    <location>
        <begin position="340"/>
        <end position="371"/>
    </location>
</feature>
<dbReference type="InterPro" id="IPR000897">
    <property type="entry name" value="SRP54_GTPase_dom"/>
</dbReference>
<evidence type="ECO:0000259" key="7">
    <source>
        <dbReference type="Pfam" id="PF00448"/>
    </source>
</evidence>
<organism evidence="8 9">
    <name type="scientific">Symbiodinium microadriaticum</name>
    <name type="common">Dinoflagellate</name>
    <name type="synonym">Zooxanthella microadriatica</name>
    <dbReference type="NCBI Taxonomy" id="2951"/>
    <lineage>
        <taxon>Eukaryota</taxon>
        <taxon>Sar</taxon>
        <taxon>Alveolata</taxon>
        <taxon>Dinophyceae</taxon>
        <taxon>Suessiales</taxon>
        <taxon>Symbiodiniaceae</taxon>
        <taxon>Symbiodinium</taxon>
    </lineage>
</organism>
<keyword evidence="3" id="KW-0342">GTP-binding</keyword>
<evidence type="ECO:0000256" key="6">
    <source>
        <dbReference type="SAM" id="MobiDB-lite"/>
    </source>
</evidence>
<evidence type="ECO:0000256" key="3">
    <source>
        <dbReference type="ARBA" id="ARBA00023134"/>
    </source>
</evidence>
<feature type="region of interest" description="Disordered" evidence="6">
    <location>
        <begin position="131"/>
        <end position="152"/>
    </location>
</feature>
<dbReference type="GO" id="GO:0003924">
    <property type="term" value="F:GTPase activity"/>
    <property type="evidence" value="ECO:0007669"/>
    <property type="project" value="TreeGrafter"/>
</dbReference>
<dbReference type="PANTHER" id="PTHR43134">
    <property type="entry name" value="SIGNAL RECOGNITION PARTICLE RECEPTOR SUBUNIT ALPHA"/>
    <property type="match status" value="1"/>
</dbReference>
<dbReference type="OrthoDB" id="1727884at2759"/>
<dbReference type="GO" id="GO:0006614">
    <property type="term" value="P:SRP-dependent cotranslational protein targeting to membrane"/>
    <property type="evidence" value="ECO:0007669"/>
    <property type="project" value="InterPro"/>
</dbReference>
<proteinExistence type="inferred from homology"/>
<dbReference type="InterPro" id="IPR027417">
    <property type="entry name" value="P-loop_NTPase"/>
</dbReference>
<name>A0A1Q9CMH2_SYMMI</name>
<protein>
    <submittedName>
        <fullName evidence="8">Signal recognition particle receptor subunit alpha-like</fullName>
    </submittedName>
</protein>
<dbReference type="Pfam" id="PF00448">
    <property type="entry name" value="SRP54"/>
    <property type="match status" value="1"/>
</dbReference>
<comment type="subcellular location">
    <subcellularLocation>
        <location evidence="5">Endomembrane system</location>
        <topology evidence="5">Peripheral membrane protein</topology>
        <orientation evidence="5">Cytoplasmic side</orientation>
    </subcellularLocation>
</comment>
<keyword evidence="4" id="KW-0472">Membrane</keyword>
<evidence type="ECO:0000256" key="2">
    <source>
        <dbReference type="ARBA" id="ARBA00022741"/>
    </source>
</evidence>
<dbReference type="EMBL" id="LSRX01001067">
    <property type="protein sequence ID" value="OLP84115.1"/>
    <property type="molecule type" value="Genomic_DNA"/>
</dbReference>
<sequence length="411" mass="44065">MLAILQHLSARKTTILRFAITTSGDVRRGEVEFNKDGDLLYATGGRIETLARQGWINGAGTVAILDEARSLSLGAAGMQLALRGVPKILMTADPSLDGLARTLGAPIVGDGARGKSEAEFLGSDDENFDAEVESIKSSSGSEDEAKEDSEGRVGGLFKSLTRGVKALPEGSPEEPLERLGLMELSIENGRPERMVKSISNGEEIRCLTNTLLSKAAVSVAPFTSSLRPILKKFKTELMTRNVAAEVADKLADSVQGPGDQLVTAKAASLSDEFMQTSSQISAAVDACLHELALADRQSALDLAMDVYEQLSPRRTRESMETLLTPKKSIDVVDVLGIRCVANRKRKVLICACDTFRAGAVEQLKTHSRRTARAPLLLHGDKMDNEPLMRALAKLVAINTPDLVPGLGVFVV</sequence>
<dbReference type="GO" id="GO:0005525">
    <property type="term" value="F:GTP binding"/>
    <property type="evidence" value="ECO:0007669"/>
    <property type="project" value="UniProtKB-KW"/>
</dbReference>
<keyword evidence="9" id="KW-1185">Reference proteome</keyword>
<evidence type="ECO:0000256" key="5">
    <source>
        <dbReference type="ARBA" id="ARBA00029433"/>
    </source>
</evidence>
<dbReference type="PANTHER" id="PTHR43134:SF1">
    <property type="entry name" value="SIGNAL RECOGNITION PARTICLE RECEPTOR SUBUNIT ALPHA"/>
    <property type="match status" value="1"/>
</dbReference>
<gene>
    <name evidence="8" type="primary">Gtp-bp</name>
    <name evidence="8" type="ORF">AK812_SmicGene35046</name>
</gene>
<dbReference type="GO" id="GO:0005047">
    <property type="term" value="F:signal recognition particle binding"/>
    <property type="evidence" value="ECO:0007669"/>
    <property type="project" value="TreeGrafter"/>
</dbReference>
<comment type="caution">
    <text evidence="8">The sequence shown here is derived from an EMBL/GenBank/DDBJ whole genome shotgun (WGS) entry which is preliminary data.</text>
</comment>
<dbReference type="Gene3D" id="3.40.50.300">
    <property type="entry name" value="P-loop containing nucleotide triphosphate hydrolases"/>
    <property type="match status" value="1"/>
</dbReference>
<comment type="similarity">
    <text evidence="1">Belongs to the GTP-binding SRP family.</text>
</comment>
<reference evidence="8 9" key="1">
    <citation type="submission" date="2016-02" db="EMBL/GenBank/DDBJ databases">
        <title>Genome analysis of coral dinoflagellate symbionts highlights evolutionary adaptations to a symbiotic lifestyle.</title>
        <authorList>
            <person name="Aranda M."/>
            <person name="Li Y."/>
            <person name="Liew Y.J."/>
            <person name="Baumgarten S."/>
            <person name="Simakov O."/>
            <person name="Wilson M."/>
            <person name="Piel J."/>
            <person name="Ashoor H."/>
            <person name="Bougouffa S."/>
            <person name="Bajic V.B."/>
            <person name="Ryu T."/>
            <person name="Ravasi T."/>
            <person name="Bayer T."/>
            <person name="Micklem G."/>
            <person name="Kim H."/>
            <person name="Bhak J."/>
            <person name="Lajeunesse T.C."/>
            <person name="Voolstra C.R."/>
        </authorList>
    </citation>
    <scope>NUCLEOTIDE SEQUENCE [LARGE SCALE GENOMIC DNA]</scope>
    <source>
        <strain evidence="8 9">CCMP2467</strain>
    </source>
</reference>
<evidence type="ECO:0000256" key="1">
    <source>
        <dbReference type="ARBA" id="ARBA00008531"/>
    </source>
</evidence>
<evidence type="ECO:0000256" key="4">
    <source>
        <dbReference type="ARBA" id="ARBA00023136"/>
    </source>
</evidence>
<dbReference type="GO" id="GO:0005789">
    <property type="term" value="C:endoplasmic reticulum membrane"/>
    <property type="evidence" value="ECO:0007669"/>
    <property type="project" value="TreeGrafter"/>
</dbReference>
<evidence type="ECO:0000313" key="9">
    <source>
        <dbReference type="Proteomes" id="UP000186817"/>
    </source>
</evidence>
<evidence type="ECO:0000313" key="8">
    <source>
        <dbReference type="EMBL" id="OLP84115.1"/>
    </source>
</evidence>
<keyword evidence="2" id="KW-0547">Nucleotide-binding</keyword>